<dbReference type="SUPFAM" id="SSF48452">
    <property type="entry name" value="TPR-like"/>
    <property type="match status" value="1"/>
</dbReference>
<dbReference type="InterPro" id="IPR011990">
    <property type="entry name" value="TPR-like_helical_dom_sf"/>
</dbReference>
<comment type="similarity">
    <text evidence="2">Belongs to the SusD family.</text>
</comment>
<evidence type="ECO:0000256" key="5">
    <source>
        <dbReference type="ARBA" id="ARBA00023237"/>
    </source>
</evidence>
<keyword evidence="4" id="KW-0472">Membrane</keyword>
<dbReference type="OrthoDB" id="993981at2"/>
<organism evidence="8 9">
    <name type="scientific">Flavobacterium restrictum</name>
    <dbReference type="NCBI Taxonomy" id="2594428"/>
    <lineage>
        <taxon>Bacteria</taxon>
        <taxon>Pseudomonadati</taxon>
        <taxon>Bacteroidota</taxon>
        <taxon>Flavobacteriia</taxon>
        <taxon>Flavobacteriales</taxon>
        <taxon>Flavobacteriaceae</taxon>
        <taxon>Flavobacterium</taxon>
    </lineage>
</organism>
<dbReference type="InterPro" id="IPR012944">
    <property type="entry name" value="SusD_RagB_dom"/>
</dbReference>
<accession>A0A553EBF6</accession>
<comment type="subcellular location">
    <subcellularLocation>
        <location evidence="1">Cell outer membrane</location>
    </subcellularLocation>
</comment>
<dbReference type="RefSeq" id="WP_144255403.1">
    <property type="nucleotide sequence ID" value="NZ_VJZT01000002.1"/>
</dbReference>
<evidence type="ECO:0000256" key="4">
    <source>
        <dbReference type="ARBA" id="ARBA00023136"/>
    </source>
</evidence>
<keyword evidence="9" id="KW-1185">Reference proteome</keyword>
<feature type="domain" description="RagB/SusD" evidence="6">
    <location>
        <begin position="362"/>
        <end position="514"/>
    </location>
</feature>
<reference evidence="8 9" key="1">
    <citation type="submission" date="2019-07" db="EMBL/GenBank/DDBJ databases">
        <title>Novel species of Flavobacterium.</title>
        <authorList>
            <person name="Liu Q."/>
            <person name="Xin Y.-H."/>
        </authorList>
    </citation>
    <scope>NUCLEOTIDE SEQUENCE [LARGE SCALE GENOMIC DNA]</scope>
    <source>
        <strain evidence="8 9">LB1R34</strain>
    </source>
</reference>
<dbReference type="GO" id="GO:0009279">
    <property type="term" value="C:cell outer membrane"/>
    <property type="evidence" value="ECO:0007669"/>
    <property type="project" value="UniProtKB-SubCell"/>
</dbReference>
<evidence type="ECO:0000313" key="8">
    <source>
        <dbReference type="EMBL" id="TRX42397.1"/>
    </source>
</evidence>
<evidence type="ECO:0000256" key="3">
    <source>
        <dbReference type="ARBA" id="ARBA00022729"/>
    </source>
</evidence>
<evidence type="ECO:0000313" key="9">
    <source>
        <dbReference type="Proteomes" id="UP000316371"/>
    </source>
</evidence>
<dbReference type="Pfam" id="PF14322">
    <property type="entry name" value="SusD-like_3"/>
    <property type="match status" value="1"/>
</dbReference>
<protein>
    <submittedName>
        <fullName evidence="8">RagB/SusD family nutrient uptake outer membrane protein</fullName>
    </submittedName>
</protein>
<dbReference type="Pfam" id="PF07980">
    <property type="entry name" value="SusD_RagB"/>
    <property type="match status" value="1"/>
</dbReference>
<dbReference type="Gene3D" id="1.25.40.390">
    <property type="match status" value="1"/>
</dbReference>
<evidence type="ECO:0000256" key="1">
    <source>
        <dbReference type="ARBA" id="ARBA00004442"/>
    </source>
</evidence>
<keyword evidence="5" id="KW-0998">Cell outer membrane</keyword>
<name>A0A553EBF6_9FLAO</name>
<proteinExistence type="inferred from homology"/>
<evidence type="ECO:0000256" key="2">
    <source>
        <dbReference type="ARBA" id="ARBA00006275"/>
    </source>
</evidence>
<dbReference type="AlphaFoldDB" id="A0A553EBF6"/>
<comment type="caution">
    <text evidence="8">The sequence shown here is derived from an EMBL/GenBank/DDBJ whole genome shotgun (WGS) entry which is preliminary data.</text>
</comment>
<keyword evidence="3" id="KW-0732">Signal</keyword>
<feature type="domain" description="SusD-like N-terminal" evidence="7">
    <location>
        <begin position="45"/>
        <end position="227"/>
    </location>
</feature>
<gene>
    <name evidence="8" type="ORF">FNW21_03820</name>
</gene>
<dbReference type="InterPro" id="IPR033985">
    <property type="entry name" value="SusD-like_N"/>
</dbReference>
<dbReference type="PROSITE" id="PS51257">
    <property type="entry name" value="PROKAR_LIPOPROTEIN"/>
    <property type="match status" value="1"/>
</dbReference>
<evidence type="ECO:0000259" key="6">
    <source>
        <dbReference type="Pfam" id="PF07980"/>
    </source>
</evidence>
<dbReference type="EMBL" id="VJZT01000002">
    <property type="protein sequence ID" value="TRX42397.1"/>
    <property type="molecule type" value="Genomic_DNA"/>
</dbReference>
<dbReference type="Proteomes" id="UP000316371">
    <property type="component" value="Unassembled WGS sequence"/>
</dbReference>
<sequence>MYKKTNKKNLVRITAGFAILLALGCSNEFLQDKKTDGLNDITAFSSDATATAVVSGIYDALQAESDGREYNTKSLWVPSNYPTLDFEDSGADTQFSTFTVKSDDGRWKNLWVLNYQGIGRANAAIAKLKPAIEAGKVTKALGNRLLGESLFLRGFLYTSMAQNFGGLPIVTEETTDYTLGRNTQDEVFTQIVKDMEAAIPLLVWTYDSDNKGRATKAAAYHYLGNAYMWLKQYDKAAAAFEALQGHAELEANYVNIHAAANRNGKESLFEIQLSSAASDMGWGRNDNVTYLQSMCMPQELSGWGGYINATKVLYDSFEAGDKRKLCTVLGPGDAHPDPLMQIKDHPEVKKAVVGDKLYGLNTCGTLAKPWLQQSNAGYFCVKTWRDPQLQGNSYGTIFGGQNQILARYGESLLSLAECYLQLGQGAKAATTLNIIRTRAGLASKATITITDILDEYRHELAGEFTQWFLYRRSGKATQYMLLRTGKTVPAGRELMPLPKSQLDANPNLVQNPTY</sequence>
<evidence type="ECO:0000259" key="7">
    <source>
        <dbReference type="Pfam" id="PF14322"/>
    </source>
</evidence>